<dbReference type="PANTHER" id="PTHR22916">
    <property type="entry name" value="GLYCOSYLTRANSFERASE"/>
    <property type="match status" value="1"/>
</dbReference>
<sequence>MNDKPLLTIAIPTYNRASYLEINLEQLFINLKELEYPEQVEIIISDNASTDNTSFIVNKFRKYSLPIKYFRNEINLGFDGNFYNCYENATGKYVWIFGDDELLFNHSLAKIMDVLKNNDIGCLYLEGVSYADTYDLNAYNMQPTETVKLISSDEYIQKVHFYLTFCTGNIFNKSILPSNFDSKPYIGTNLIQVGWYLTALNHTENNIILKEKYFYAKNANTGGYKLFKTFSTNFNLILKQHTTPKHIRWINNQLINSFFPIFLNQRQSFSKENGYLELFKNYYHYPCFWKKLVFKQLYKSIIKKLI</sequence>
<dbReference type="Gene3D" id="3.90.550.10">
    <property type="entry name" value="Spore Coat Polysaccharide Biosynthesis Protein SpsA, Chain A"/>
    <property type="match status" value="1"/>
</dbReference>
<keyword evidence="2" id="KW-0808">Transferase</keyword>
<dbReference type="EMBL" id="PCMW01000040">
    <property type="protein sequence ID" value="PDS24644.1"/>
    <property type="molecule type" value="Genomic_DNA"/>
</dbReference>
<dbReference type="OrthoDB" id="597270at2"/>
<dbReference type="InterPro" id="IPR001173">
    <property type="entry name" value="Glyco_trans_2-like"/>
</dbReference>
<proteinExistence type="predicted"/>
<dbReference type="GO" id="GO:0016758">
    <property type="term" value="F:hexosyltransferase activity"/>
    <property type="evidence" value="ECO:0007669"/>
    <property type="project" value="UniProtKB-ARBA"/>
</dbReference>
<reference evidence="2 3" key="1">
    <citation type="submission" date="2017-09" db="EMBL/GenBank/DDBJ databases">
        <title>Whole genomes of Flavobacteriaceae.</title>
        <authorList>
            <person name="Stine C."/>
            <person name="Li C."/>
            <person name="Tadesse D."/>
        </authorList>
    </citation>
    <scope>NUCLEOTIDE SEQUENCE [LARGE SCALE GENOMIC DNA]</scope>
    <source>
        <strain evidence="2 3">ATCC 35036</strain>
    </source>
</reference>
<dbReference type="RefSeq" id="WP_014083339.1">
    <property type="nucleotide sequence ID" value="NZ_CBCSFI010000002.1"/>
</dbReference>
<comment type="caution">
    <text evidence="2">The sequence shown here is derived from an EMBL/GenBank/DDBJ whole genome shotgun (WGS) entry which is preliminary data.</text>
</comment>
<dbReference type="Pfam" id="PF00535">
    <property type="entry name" value="Glycos_transf_2"/>
    <property type="match status" value="1"/>
</dbReference>
<evidence type="ECO:0000259" key="1">
    <source>
        <dbReference type="Pfam" id="PF00535"/>
    </source>
</evidence>
<dbReference type="AlphaFoldDB" id="A0A2H3KBV8"/>
<name>A0A2H3KBV8_9FLAO</name>
<organism evidence="2 3">
    <name type="scientific">Flavobacterium branchiophilum</name>
    <dbReference type="NCBI Taxonomy" id="55197"/>
    <lineage>
        <taxon>Bacteria</taxon>
        <taxon>Pseudomonadati</taxon>
        <taxon>Bacteroidota</taxon>
        <taxon>Flavobacteriia</taxon>
        <taxon>Flavobacteriales</taxon>
        <taxon>Flavobacteriaceae</taxon>
        <taxon>Flavobacterium</taxon>
    </lineage>
</organism>
<evidence type="ECO:0000313" key="2">
    <source>
        <dbReference type="EMBL" id="PDS24644.1"/>
    </source>
</evidence>
<dbReference type="OMA" id="AYLHHYG"/>
<dbReference type="Proteomes" id="UP000220828">
    <property type="component" value="Unassembled WGS sequence"/>
</dbReference>
<dbReference type="SUPFAM" id="SSF53448">
    <property type="entry name" value="Nucleotide-diphospho-sugar transferases"/>
    <property type="match status" value="1"/>
</dbReference>
<evidence type="ECO:0000313" key="3">
    <source>
        <dbReference type="Proteomes" id="UP000220828"/>
    </source>
</evidence>
<protein>
    <submittedName>
        <fullName evidence="2">Glycosyltransferase family 2 protein</fullName>
    </submittedName>
</protein>
<gene>
    <name evidence="2" type="ORF">B0A77_07665</name>
</gene>
<accession>A0A2H3KBV8</accession>
<dbReference type="InterPro" id="IPR029044">
    <property type="entry name" value="Nucleotide-diphossugar_trans"/>
</dbReference>
<dbReference type="CDD" id="cd00761">
    <property type="entry name" value="Glyco_tranf_GTA_type"/>
    <property type="match status" value="1"/>
</dbReference>
<feature type="domain" description="Glycosyltransferase 2-like" evidence="1">
    <location>
        <begin position="8"/>
        <end position="143"/>
    </location>
</feature>